<feature type="region of interest" description="Disordered" evidence="3">
    <location>
        <begin position="296"/>
        <end position="365"/>
    </location>
</feature>
<feature type="compositionally biased region" description="Basic residues" evidence="3">
    <location>
        <begin position="40"/>
        <end position="66"/>
    </location>
</feature>
<dbReference type="GO" id="GO:0003729">
    <property type="term" value="F:mRNA binding"/>
    <property type="evidence" value="ECO:0007669"/>
    <property type="project" value="TreeGrafter"/>
</dbReference>
<evidence type="ECO:0000313" key="6">
    <source>
        <dbReference type="Proteomes" id="UP001381693"/>
    </source>
</evidence>
<protein>
    <recommendedName>
        <fullName evidence="4">RRM domain-containing protein</fullName>
    </recommendedName>
</protein>
<dbReference type="InterPro" id="IPR012677">
    <property type="entry name" value="Nucleotide-bd_a/b_plait_sf"/>
</dbReference>
<reference evidence="5 6" key="1">
    <citation type="submission" date="2023-11" db="EMBL/GenBank/DDBJ databases">
        <title>Halocaridina rubra genome assembly.</title>
        <authorList>
            <person name="Smith C."/>
        </authorList>
    </citation>
    <scope>NUCLEOTIDE SEQUENCE [LARGE SCALE GENOMIC DNA]</scope>
    <source>
        <strain evidence="5">EP-1</strain>
        <tissue evidence="5">Whole</tissue>
    </source>
</reference>
<sequence length="365" mass="38425">MVTEPIKVENMETTTAATSSGFEKLDMTLSDIIKANKIKQKVGRGGKVRGRGGSRGRGNNRGRGIIRKQGGGGIQKGRGAKGGQRGAMRGQRGGMRGMQRGRGRGNIQLSTLRANANQGFQKAITSGPAKLHISNLDPGVSDSDIFELFAEFGTINEAAVHYDRLGRSVSTAHVAFARHVDAVKALKQYNGMNLDGRPMNMSIEVGSAGGRGGIRGGMRGGQRGRILQKSFNVNRSFGSPQRGGMVKRLQNVQVARGGFRGRGGARGMRGRGRGNFAVNVTASYGINKNYNVGLGGRGRGGFRGRGGMRGGRGGRGNQGNRGGRGMRGAGRGGNRGGGRGGKQQKKTPTVEELDADLDSYLNETA</sequence>
<evidence type="ECO:0000313" key="5">
    <source>
        <dbReference type="EMBL" id="KAK7079054.1"/>
    </source>
</evidence>
<comment type="caution">
    <text evidence="5">The sequence shown here is derived from an EMBL/GenBank/DDBJ whole genome shotgun (WGS) entry which is preliminary data.</text>
</comment>
<feature type="compositionally biased region" description="Gly residues" evidence="3">
    <location>
        <begin position="69"/>
        <end position="96"/>
    </location>
</feature>
<dbReference type="SUPFAM" id="SSF54928">
    <property type="entry name" value="RNA-binding domain, RBD"/>
    <property type="match status" value="1"/>
</dbReference>
<feature type="domain" description="RRM" evidence="4">
    <location>
        <begin position="129"/>
        <end position="206"/>
    </location>
</feature>
<feature type="region of interest" description="Disordered" evidence="3">
    <location>
        <begin position="40"/>
        <end position="103"/>
    </location>
</feature>
<dbReference type="SMART" id="SM01218">
    <property type="entry name" value="FoP_duplication"/>
    <property type="match status" value="1"/>
</dbReference>
<dbReference type="InterPro" id="IPR025715">
    <property type="entry name" value="FoP_C"/>
</dbReference>
<dbReference type="InterPro" id="IPR000504">
    <property type="entry name" value="RRM_dom"/>
</dbReference>
<keyword evidence="6" id="KW-1185">Reference proteome</keyword>
<dbReference type="Pfam" id="PF00076">
    <property type="entry name" value="RRM_1"/>
    <property type="match status" value="1"/>
</dbReference>
<organism evidence="5 6">
    <name type="scientific">Halocaridina rubra</name>
    <name type="common">Hawaiian red shrimp</name>
    <dbReference type="NCBI Taxonomy" id="373956"/>
    <lineage>
        <taxon>Eukaryota</taxon>
        <taxon>Metazoa</taxon>
        <taxon>Ecdysozoa</taxon>
        <taxon>Arthropoda</taxon>
        <taxon>Crustacea</taxon>
        <taxon>Multicrustacea</taxon>
        <taxon>Malacostraca</taxon>
        <taxon>Eumalacostraca</taxon>
        <taxon>Eucarida</taxon>
        <taxon>Decapoda</taxon>
        <taxon>Pleocyemata</taxon>
        <taxon>Caridea</taxon>
        <taxon>Atyoidea</taxon>
        <taxon>Atyidae</taxon>
        <taxon>Halocaridina</taxon>
    </lineage>
</organism>
<dbReference type="GO" id="GO:0005634">
    <property type="term" value="C:nucleus"/>
    <property type="evidence" value="ECO:0007669"/>
    <property type="project" value="TreeGrafter"/>
</dbReference>
<keyword evidence="1 2" id="KW-0694">RNA-binding</keyword>
<gene>
    <name evidence="5" type="ORF">SK128_017810</name>
</gene>
<evidence type="ECO:0000256" key="2">
    <source>
        <dbReference type="PROSITE-ProRule" id="PRU00176"/>
    </source>
</evidence>
<feature type="compositionally biased region" description="Gly residues" evidence="3">
    <location>
        <begin position="296"/>
        <end position="341"/>
    </location>
</feature>
<dbReference type="PROSITE" id="PS50102">
    <property type="entry name" value="RRM"/>
    <property type="match status" value="1"/>
</dbReference>
<dbReference type="InterPro" id="IPR035979">
    <property type="entry name" value="RBD_domain_sf"/>
</dbReference>
<proteinExistence type="predicted"/>
<dbReference type="GO" id="GO:0006406">
    <property type="term" value="P:mRNA export from nucleus"/>
    <property type="evidence" value="ECO:0007669"/>
    <property type="project" value="TreeGrafter"/>
</dbReference>
<dbReference type="AlphaFoldDB" id="A0AAN8XIQ5"/>
<dbReference type="Gene3D" id="3.30.70.330">
    <property type="match status" value="1"/>
</dbReference>
<evidence type="ECO:0000256" key="3">
    <source>
        <dbReference type="SAM" id="MobiDB-lite"/>
    </source>
</evidence>
<dbReference type="PANTHER" id="PTHR19965">
    <property type="entry name" value="RNA AND EXPORT FACTOR BINDING PROTEIN"/>
    <property type="match status" value="1"/>
</dbReference>
<evidence type="ECO:0000259" key="4">
    <source>
        <dbReference type="PROSITE" id="PS50102"/>
    </source>
</evidence>
<accession>A0AAN8XIQ5</accession>
<dbReference type="CDD" id="cd12680">
    <property type="entry name" value="RRM_THOC4"/>
    <property type="match status" value="1"/>
</dbReference>
<dbReference type="Pfam" id="PF13865">
    <property type="entry name" value="FoP_duplication"/>
    <property type="match status" value="1"/>
</dbReference>
<dbReference type="InterPro" id="IPR051229">
    <property type="entry name" value="ALYREF_mRNA_export"/>
</dbReference>
<dbReference type="EMBL" id="JAXCGZ010007594">
    <property type="protein sequence ID" value="KAK7079054.1"/>
    <property type="molecule type" value="Genomic_DNA"/>
</dbReference>
<dbReference type="PANTHER" id="PTHR19965:SF82">
    <property type="entry name" value="THO COMPLEX SUBUNIT 4"/>
    <property type="match status" value="1"/>
</dbReference>
<evidence type="ECO:0000256" key="1">
    <source>
        <dbReference type="ARBA" id="ARBA00022884"/>
    </source>
</evidence>
<dbReference type="SMART" id="SM00360">
    <property type="entry name" value="RRM"/>
    <property type="match status" value="1"/>
</dbReference>
<name>A0AAN8XIQ5_HALRR</name>
<dbReference type="Proteomes" id="UP001381693">
    <property type="component" value="Unassembled WGS sequence"/>
</dbReference>